<dbReference type="InParanoid" id="A0A1Y1MWB2"/>
<dbReference type="EMBL" id="GEZM01023598">
    <property type="protein sequence ID" value="JAV88285.1"/>
    <property type="molecule type" value="Transcribed_RNA"/>
</dbReference>
<reference evidence="3" key="3">
    <citation type="submission" date="2019-08" db="EMBL/GenBank/DDBJ databases">
        <authorList>
            <consortium name="Photinus pyralis genome working group"/>
            <person name="Fallon T.R."/>
            <person name="Sander Lower S.E."/>
            <person name="Weng J.-K."/>
        </authorList>
    </citation>
    <scope>NUCLEOTIDE SEQUENCE</scope>
    <source>
        <strain evidence="3">1611_PpyrPB1</strain>
        <tissue evidence="3">Whole body</tissue>
    </source>
</reference>
<feature type="signal peptide" evidence="1">
    <location>
        <begin position="1"/>
        <end position="18"/>
    </location>
</feature>
<organism evidence="2">
    <name type="scientific">Photinus pyralis</name>
    <name type="common">Common eastern firefly</name>
    <name type="synonym">Lampyris pyralis</name>
    <dbReference type="NCBI Taxonomy" id="7054"/>
    <lineage>
        <taxon>Eukaryota</taxon>
        <taxon>Metazoa</taxon>
        <taxon>Ecdysozoa</taxon>
        <taxon>Arthropoda</taxon>
        <taxon>Hexapoda</taxon>
        <taxon>Insecta</taxon>
        <taxon>Pterygota</taxon>
        <taxon>Neoptera</taxon>
        <taxon>Endopterygota</taxon>
        <taxon>Coleoptera</taxon>
        <taxon>Polyphaga</taxon>
        <taxon>Elateriformia</taxon>
        <taxon>Elateroidea</taxon>
        <taxon>Lampyridae</taxon>
        <taxon>Lampyrinae</taxon>
        <taxon>Photinus</taxon>
    </lineage>
</organism>
<sequence>MMRLSVMIALAVLESIAARPEITRDVKIELPGSEKINRRSPQERYYSRYSPARDKSSEEYFYVSKRSQPNNDESGLGLNPLLHVKSEPLGAGSTLDEQKEDPMTPEETGIVYVPLFGAKDRDGVKGRVRRSNNDNKKGVIGTPADLETAEDIVFRPLFRHKQRLRQSNSESIFGSRLVFQNQYS</sequence>
<accession>A0A1Y1MWB2</accession>
<feature type="chain" id="PRO_5011907512" evidence="1">
    <location>
        <begin position="19"/>
        <end position="184"/>
    </location>
</feature>
<proteinExistence type="predicted"/>
<evidence type="ECO:0000256" key="1">
    <source>
        <dbReference type="SAM" id="SignalP"/>
    </source>
</evidence>
<evidence type="ECO:0000313" key="2">
    <source>
        <dbReference type="EMBL" id="JAV88286.1"/>
    </source>
</evidence>
<dbReference type="AlphaFoldDB" id="A0A1Y1MWB2"/>
<reference evidence="3 4" key="2">
    <citation type="journal article" date="2018" name="Elife">
        <title>Firefly genomes illuminate parallel origins of bioluminescence in beetles.</title>
        <authorList>
            <person name="Fallon T.R."/>
            <person name="Lower S.E."/>
            <person name="Chang C.H."/>
            <person name="Bessho-Uehara M."/>
            <person name="Martin G.J."/>
            <person name="Bewick A.J."/>
            <person name="Behringer M."/>
            <person name="Debat H.J."/>
            <person name="Wong I."/>
            <person name="Day J.C."/>
            <person name="Suvorov A."/>
            <person name="Silva C.J."/>
            <person name="Stanger-Hall K.F."/>
            <person name="Hall D.W."/>
            <person name="Schmitz R.J."/>
            <person name="Nelson D.R."/>
            <person name="Lewis S.M."/>
            <person name="Shigenobu S."/>
            <person name="Bybee S.M."/>
            <person name="Larracuente A.M."/>
            <person name="Oba Y."/>
            <person name="Weng J.K."/>
        </authorList>
    </citation>
    <scope>NUCLEOTIDE SEQUENCE [LARGE SCALE GENOMIC DNA]</scope>
    <source>
        <strain evidence="3">1611_PpyrPB1</strain>
        <tissue evidence="3">Whole body</tissue>
    </source>
</reference>
<protein>
    <submittedName>
        <fullName evidence="2">Uncharacterized protein</fullName>
    </submittedName>
</protein>
<reference evidence="2" key="1">
    <citation type="journal article" date="2016" name="Sci. Rep.">
        <title>Molecular characterization of firefly nuptial gifts: a multi-omics approach sheds light on postcopulatory sexual selection.</title>
        <authorList>
            <person name="Al-Wathiqui N."/>
            <person name="Fallon T.R."/>
            <person name="South A."/>
            <person name="Weng J.K."/>
            <person name="Lewis S.M."/>
        </authorList>
    </citation>
    <scope>NUCLEOTIDE SEQUENCE</scope>
</reference>
<dbReference type="EMBL" id="VVIM01000001">
    <property type="protein sequence ID" value="KAB0803661.1"/>
    <property type="molecule type" value="Genomic_DNA"/>
</dbReference>
<evidence type="ECO:0000313" key="3">
    <source>
        <dbReference type="EMBL" id="KAB0803661.1"/>
    </source>
</evidence>
<dbReference type="OrthoDB" id="6739011at2759"/>
<keyword evidence="1" id="KW-0732">Signal</keyword>
<gene>
    <name evidence="3" type="ORF">PPYR_00631</name>
</gene>
<evidence type="ECO:0000313" key="4">
    <source>
        <dbReference type="Proteomes" id="UP000327044"/>
    </source>
</evidence>
<dbReference type="Proteomes" id="UP000327044">
    <property type="component" value="Unassembled WGS sequence"/>
</dbReference>
<dbReference type="EMBL" id="GEZM01023597">
    <property type="protein sequence ID" value="JAV88286.1"/>
    <property type="molecule type" value="Transcribed_RNA"/>
</dbReference>
<keyword evidence="4" id="KW-1185">Reference proteome</keyword>
<name>A0A1Y1MWB2_PHOPY</name>